<evidence type="ECO:0000313" key="2">
    <source>
        <dbReference type="Proteomes" id="UP001235939"/>
    </source>
</evidence>
<keyword evidence="2" id="KW-1185">Reference proteome</keyword>
<sequence length="67" mass="8062">MPCRAKYDGDFVGRHEQFNFNNPNEWPNWIKRFERFRKASELKSKKEEEQVNALIYILGEKAEDSLI</sequence>
<proteinExistence type="predicted"/>
<name>A0ABY6LKD3_9ARAC</name>
<gene>
    <name evidence="1" type="ORF">LAZ67_19001270</name>
</gene>
<reference evidence="1 2" key="1">
    <citation type="submission" date="2022-01" db="EMBL/GenBank/DDBJ databases">
        <title>A chromosomal length assembly of Cordylochernes scorpioides.</title>
        <authorList>
            <person name="Zeh D."/>
            <person name="Zeh J."/>
        </authorList>
    </citation>
    <scope>NUCLEOTIDE SEQUENCE [LARGE SCALE GENOMIC DNA]</scope>
    <source>
        <strain evidence="1">IN4F17</strain>
        <tissue evidence="1">Whole Body</tissue>
    </source>
</reference>
<organism evidence="1 2">
    <name type="scientific">Cordylochernes scorpioides</name>
    <dbReference type="NCBI Taxonomy" id="51811"/>
    <lineage>
        <taxon>Eukaryota</taxon>
        <taxon>Metazoa</taxon>
        <taxon>Ecdysozoa</taxon>
        <taxon>Arthropoda</taxon>
        <taxon>Chelicerata</taxon>
        <taxon>Arachnida</taxon>
        <taxon>Pseudoscorpiones</taxon>
        <taxon>Cheliferoidea</taxon>
        <taxon>Chernetidae</taxon>
        <taxon>Cordylochernes</taxon>
    </lineage>
</organism>
<dbReference type="EMBL" id="CP092881">
    <property type="protein sequence ID" value="UYV80657.1"/>
    <property type="molecule type" value="Genomic_DNA"/>
</dbReference>
<accession>A0ABY6LKD3</accession>
<dbReference type="Proteomes" id="UP001235939">
    <property type="component" value="Chromosome 19"/>
</dbReference>
<protein>
    <submittedName>
        <fullName evidence="1">Uncharacterized protein</fullName>
    </submittedName>
</protein>
<evidence type="ECO:0000313" key="1">
    <source>
        <dbReference type="EMBL" id="UYV80657.1"/>
    </source>
</evidence>